<dbReference type="FunFam" id="3.40.532.10:FF:000006">
    <property type="entry name" value="Ubiquitin carboxyl-terminal hydrolase"/>
    <property type="match status" value="1"/>
</dbReference>
<accession>A3LQI3</accession>
<dbReference type="STRING" id="322104.A3LQI3"/>
<dbReference type="EC" id="3.4.19.12" evidence="8"/>
<evidence type="ECO:0000256" key="7">
    <source>
        <dbReference type="PROSITE-ProRule" id="PRU01393"/>
    </source>
</evidence>
<reference evidence="10 11" key="1">
    <citation type="journal article" date="2007" name="Nat. Biotechnol.">
        <title>Genome sequence of the lignocellulose-bioconverting and xylose-fermenting yeast Pichia stipitis.</title>
        <authorList>
            <person name="Jeffries T.W."/>
            <person name="Grigoriev I.V."/>
            <person name="Grimwood J."/>
            <person name="Laplaza J.M."/>
            <person name="Aerts A."/>
            <person name="Salamov A."/>
            <person name="Schmutz J."/>
            <person name="Lindquist E."/>
            <person name="Dehal P."/>
            <person name="Shapiro H."/>
            <person name="Jin Y.S."/>
            <person name="Passoth V."/>
            <person name="Richardson P.M."/>
        </authorList>
    </citation>
    <scope>NUCLEOTIDE SEQUENCE [LARGE SCALE GENOMIC DNA]</scope>
    <source>
        <strain evidence="11">ATCC 58785 / CBS 6054 / NBRC 10063 / NRRL Y-11545</strain>
    </source>
</reference>
<dbReference type="KEGG" id="pic:PICST_41797"/>
<dbReference type="InterPro" id="IPR001578">
    <property type="entry name" value="Peptidase_C12_UCH"/>
</dbReference>
<dbReference type="AlphaFoldDB" id="A3LQI3"/>
<feature type="site" description="Transition state stabilizer" evidence="7">
    <location>
        <position position="94"/>
    </location>
</feature>
<evidence type="ECO:0000256" key="1">
    <source>
        <dbReference type="ARBA" id="ARBA00000707"/>
    </source>
</evidence>
<evidence type="ECO:0000256" key="5">
    <source>
        <dbReference type="ARBA" id="ARBA00022801"/>
    </source>
</evidence>
<dbReference type="PROSITE" id="PS52048">
    <property type="entry name" value="UCH_DOMAIN"/>
    <property type="match status" value="1"/>
</dbReference>
<feature type="site" description="Important for enzyme activity" evidence="7">
    <location>
        <position position="190"/>
    </location>
</feature>
<feature type="active site" description="Nucleophile" evidence="7">
    <location>
        <position position="100"/>
    </location>
</feature>
<keyword evidence="5 7" id="KW-0378">Hydrolase</keyword>
<dbReference type="RefSeq" id="XP_001382716.2">
    <property type="nucleotide sequence ID" value="XM_001382679.1"/>
</dbReference>
<evidence type="ECO:0000313" key="10">
    <source>
        <dbReference type="EMBL" id="ABN64687.2"/>
    </source>
</evidence>
<dbReference type="Pfam" id="PF01088">
    <property type="entry name" value="Peptidase_C12"/>
    <property type="match status" value="1"/>
</dbReference>
<dbReference type="OrthoDB" id="427186at2759"/>
<dbReference type="OMA" id="IDLHYVC"/>
<comment type="similarity">
    <text evidence="2 7 8">Belongs to the peptidase C12 family.</text>
</comment>
<evidence type="ECO:0000256" key="6">
    <source>
        <dbReference type="ARBA" id="ARBA00022807"/>
    </source>
</evidence>
<dbReference type="GeneID" id="4837188"/>
<dbReference type="InterPro" id="IPR036959">
    <property type="entry name" value="Peptidase_C12_UCH_sf"/>
</dbReference>
<dbReference type="EMBL" id="CP000496">
    <property type="protein sequence ID" value="ABN64687.2"/>
    <property type="molecule type" value="Genomic_DNA"/>
</dbReference>
<keyword evidence="3 7" id="KW-0645">Protease</keyword>
<evidence type="ECO:0000259" key="9">
    <source>
        <dbReference type="PROSITE" id="PS52048"/>
    </source>
</evidence>
<dbReference type="GO" id="GO:0016579">
    <property type="term" value="P:protein deubiquitination"/>
    <property type="evidence" value="ECO:0007669"/>
    <property type="project" value="TreeGrafter"/>
</dbReference>
<evidence type="ECO:0000313" key="11">
    <source>
        <dbReference type="Proteomes" id="UP000002258"/>
    </source>
</evidence>
<dbReference type="Proteomes" id="UP000002258">
    <property type="component" value="Chromosome 2"/>
</dbReference>
<dbReference type="Gene3D" id="3.40.532.10">
    <property type="entry name" value="Peptidase C12, ubiquitin carboxyl-terminal hydrolase"/>
    <property type="match status" value="1"/>
</dbReference>
<keyword evidence="4 7" id="KW-0833">Ubl conjugation pathway</keyword>
<dbReference type="InParanoid" id="A3LQI3"/>
<comment type="catalytic activity">
    <reaction evidence="1 7 8">
        <text>Thiol-dependent hydrolysis of ester, thioester, amide, peptide and isopeptide bonds formed by the C-terminal Gly of ubiquitin (a 76-residue protein attached to proteins as an intracellular targeting signal).</text>
        <dbReference type="EC" id="3.4.19.12"/>
    </reaction>
</comment>
<dbReference type="GO" id="GO:0006511">
    <property type="term" value="P:ubiquitin-dependent protein catabolic process"/>
    <property type="evidence" value="ECO:0007669"/>
    <property type="project" value="UniProtKB-UniRule"/>
</dbReference>
<dbReference type="MEROPS" id="C12.002"/>
<dbReference type="CDD" id="cd09616">
    <property type="entry name" value="Peptidase_C12_UCH_L1_L3"/>
    <property type="match status" value="1"/>
</dbReference>
<dbReference type="PANTHER" id="PTHR10589">
    <property type="entry name" value="UBIQUITIN CARBOXYL-TERMINAL HYDROLASE"/>
    <property type="match status" value="1"/>
</dbReference>
<evidence type="ECO:0000256" key="8">
    <source>
        <dbReference type="RuleBase" id="RU361215"/>
    </source>
</evidence>
<dbReference type="eggNOG" id="KOG1415">
    <property type="taxonomic scope" value="Eukaryota"/>
</dbReference>
<keyword evidence="6 7" id="KW-0788">Thiol protease</keyword>
<gene>
    <name evidence="10" type="primary">YUH1</name>
    <name evidence="10" type="ORF">PICST_41797</name>
</gene>
<organism evidence="10 11">
    <name type="scientific">Scheffersomyces stipitis (strain ATCC 58785 / CBS 6054 / NBRC 10063 / NRRL Y-11545)</name>
    <name type="common">Yeast</name>
    <name type="synonym">Pichia stipitis</name>
    <dbReference type="NCBI Taxonomy" id="322104"/>
    <lineage>
        <taxon>Eukaryota</taxon>
        <taxon>Fungi</taxon>
        <taxon>Dikarya</taxon>
        <taxon>Ascomycota</taxon>
        <taxon>Saccharomycotina</taxon>
        <taxon>Pichiomycetes</taxon>
        <taxon>Debaryomycetaceae</taxon>
        <taxon>Scheffersomyces</taxon>
    </lineage>
</organism>
<dbReference type="HOGENOM" id="CLU_054406_0_2_1"/>
<evidence type="ECO:0000256" key="4">
    <source>
        <dbReference type="ARBA" id="ARBA00022786"/>
    </source>
</evidence>
<sequence length="244" mass="27156">MAAGDSKSVIPLESNPAIFSELAFKLGLSPVVDFHDVYSLTDTELLAFLPNPVYAVILLFPLTESYENYRKTEDSNIPQAYHNQHIETIKWFKQTIGNGCGLYALLHALGNLPNDLIISNSVLSSLLAKLDQRVSVEEVSKIVEDLEASIKLDQNYGEKGQTSVPAADEEIYFHFITFVKGKDNHLYELDGRRNGPIDLGPTDEHNTSIISVPQLTEKIQFYINNADEANKHNFAMMAIGPSLD</sequence>
<protein>
    <recommendedName>
        <fullName evidence="8">Ubiquitin carboxyl-terminal hydrolase</fullName>
        <ecNumber evidence="8">3.4.19.12</ecNumber>
    </recommendedName>
</protein>
<evidence type="ECO:0000256" key="2">
    <source>
        <dbReference type="ARBA" id="ARBA00009326"/>
    </source>
</evidence>
<dbReference type="SUPFAM" id="SSF54001">
    <property type="entry name" value="Cysteine proteinases"/>
    <property type="match status" value="1"/>
</dbReference>
<feature type="domain" description="UCH catalytic" evidence="9">
    <location>
        <begin position="8"/>
        <end position="241"/>
    </location>
</feature>
<dbReference type="PANTHER" id="PTHR10589:SF17">
    <property type="entry name" value="UBIQUITIN CARBOXYL-TERMINAL HYDROLASE"/>
    <property type="match status" value="1"/>
</dbReference>
<dbReference type="InterPro" id="IPR038765">
    <property type="entry name" value="Papain-like_cys_pep_sf"/>
</dbReference>
<dbReference type="GO" id="GO:0005737">
    <property type="term" value="C:cytoplasm"/>
    <property type="evidence" value="ECO:0007669"/>
    <property type="project" value="TreeGrafter"/>
</dbReference>
<dbReference type="PRINTS" id="PR00707">
    <property type="entry name" value="UBCTHYDRLASE"/>
</dbReference>
<dbReference type="GO" id="GO:0004843">
    <property type="term" value="F:cysteine-type deubiquitinase activity"/>
    <property type="evidence" value="ECO:0007669"/>
    <property type="project" value="UniProtKB-UniRule"/>
</dbReference>
<keyword evidence="11" id="KW-1185">Reference proteome</keyword>
<name>A3LQI3_PICST</name>
<proteinExistence type="inferred from homology"/>
<dbReference type="FunCoup" id="A3LQI3">
    <property type="interactions" value="566"/>
</dbReference>
<feature type="active site" description="Proton donor" evidence="7">
    <location>
        <position position="174"/>
    </location>
</feature>
<evidence type="ECO:0000256" key="3">
    <source>
        <dbReference type="ARBA" id="ARBA00022670"/>
    </source>
</evidence>